<proteinExistence type="predicted"/>
<name>A0AAV7M6X0_PLEWA</name>
<reference evidence="1" key="1">
    <citation type="journal article" date="2022" name="bioRxiv">
        <title>Sequencing and chromosome-scale assembly of the giantPleurodeles waltlgenome.</title>
        <authorList>
            <person name="Brown T."/>
            <person name="Elewa A."/>
            <person name="Iarovenko S."/>
            <person name="Subramanian E."/>
            <person name="Araus A.J."/>
            <person name="Petzold A."/>
            <person name="Susuki M."/>
            <person name="Suzuki K.-i.T."/>
            <person name="Hayashi T."/>
            <person name="Toyoda A."/>
            <person name="Oliveira C."/>
            <person name="Osipova E."/>
            <person name="Leigh N.D."/>
            <person name="Simon A."/>
            <person name="Yun M.H."/>
        </authorList>
    </citation>
    <scope>NUCLEOTIDE SEQUENCE</scope>
    <source>
        <strain evidence="1">20211129_DDA</strain>
        <tissue evidence="1">Liver</tissue>
    </source>
</reference>
<sequence length="50" mass="4744">SSSNCVGPVAGGGKIWACVVTGGADVVGVGAAVPPCTSEELVPVSFVPCI</sequence>
<feature type="non-terminal residue" evidence="1">
    <location>
        <position position="1"/>
    </location>
</feature>
<dbReference type="Proteomes" id="UP001066276">
    <property type="component" value="Chromosome 10"/>
</dbReference>
<organism evidence="1 2">
    <name type="scientific">Pleurodeles waltl</name>
    <name type="common">Iberian ribbed newt</name>
    <dbReference type="NCBI Taxonomy" id="8319"/>
    <lineage>
        <taxon>Eukaryota</taxon>
        <taxon>Metazoa</taxon>
        <taxon>Chordata</taxon>
        <taxon>Craniata</taxon>
        <taxon>Vertebrata</taxon>
        <taxon>Euteleostomi</taxon>
        <taxon>Amphibia</taxon>
        <taxon>Batrachia</taxon>
        <taxon>Caudata</taxon>
        <taxon>Salamandroidea</taxon>
        <taxon>Salamandridae</taxon>
        <taxon>Pleurodelinae</taxon>
        <taxon>Pleurodeles</taxon>
    </lineage>
</organism>
<accession>A0AAV7M6X0</accession>
<feature type="non-terminal residue" evidence="1">
    <location>
        <position position="50"/>
    </location>
</feature>
<comment type="caution">
    <text evidence="1">The sequence shown here is derived from an EMBL/GenBank/DDBJ whole genome shotgun (WGS) entry which is preliminary data.</text>
</comment>
<evidence type="ECO:0000313" key="2">
    <source>
        <dbReference type="Proteomes" id="UP001066276"/>
    </source>
</evidence>
<protein>
    <submittedName>
        <fullName evidence="1">Uncharacterized protein</fullName>
    </submittedName>
</protein>
<dbReference type="EMBL" id="JANPWB010000014">
    <property type="protein sequence ID" value="KAJ1099267.1"/>
    <property type="molecule type" value="Genomic_DNA"/>
</dbReference>
<keyword evidence="2" id="KW-1185">Reference proteome</keyword>
<gene>
    <name evidence="1" type="ORF">NDU88_004370</name>
</gene>
<evidence type="ECO:0000313" key="1">
    <source>
        <dbReference type="EMBL" id="KAJ1099267.1"/>
    </source>
</evidence>
<dbReference type="AlphaFoldDB" id="A0AAV7M6X0"/>